<accession>A0A2S0PF69</accession>
<dbReference type="AlphaFoldDB" id="A0A2S0PF69"/>
<dbReference type="InterPro" id="IPR013324">
    <property type="entry name" value="RNA_pol_sigma_r3/r4-like"/>
</dbReference>
<keyword evidence="2" id="KW-0805">Transcription regulation</keyword>
<dbReference type="Pfam" id="PF04542">
    <property type="entry name" value="Sigma70_r2"/>
    <property type="match status" value="1"/>
</dbReference>
<dbReference type="PANTHER" id="PTHR43133">
    <property type="entry name" value="RNA POLYMERASE ECF-TYPE SIGMA FACTO"/>
    <property type="match status" value="1"/>
</dbReference>
<dbReference type="GO" id="GO:0006352">
    <property type="term" value="P:DNA-templated transcription initiation"/>
    <property type="evidence" value="ECO:0007669"/>
    <property type="project" value="InterPro"/>
</dbReference>
<dbReference type="OrthoDB" id="9783733at2"/>
<dbReference type="RefSeq" id="WP_051529046.1">
    <property type="nucleotide sequence ID" value="NZ_CP028519.1"/>
</dbReference>
<dbReference type="SUPFAM" id="SSF88946">
    <property type="entry name" value="Sigma2 domain of RNA polymerase sigma factors"/>
    <property type="match status" value="1"/>
</dbReference>
<sequence>MLTGGGSQSAIVQDLYLAHQGWLQGWLRKKLGCAFEAADLMHDTFIRVLSGQDAGQIREPRAYLTTVAHGLMVNHLRRKELERAYLQALALLPEPETQGPETRALVLETLMEIDALLDGLPPKVRRAFLLSQLEGCTHAEIAADLGVSVSSVRQYLTRAVRQCLSLLL</sequence>
<evidence type="ECO:0000259" key="5">
    <source>
        <dbReference type="Pfam" id="PF04542"/>
    </source>
</evidence>
<dbReference type="Gene3D" id="1.10.10.10">
    <property type="entry name" value="Winged helix-like DNA-binding domain superfamily/Winged helix DNA-binding domain"/>
    <property type="match status" value="1"/>
</dbReference>
<dbReference type="GO" id="GO:0003677">
    <property type="term" value="F:DNA binding"/>
    <property type="evidence" value="ECO:0007669"/>
    <property type="project" value="InterPro"/>
</dbReference>
<evidence type="ECO:0000259" key="6">
    <source>
        <dbReference type="Pfam" id="PF08281"/>
    </source>
</evidence>
<dbReference type="InterPro" id="IPR013249">
    <property type="entry name" value="RNA_pol_sigma70_r4_t2"/>
</dbReference>
<keyword evidence="4" id="KW-0804">Transcription</keyword>
<proteinExistence type="inferred from homology"/>
<dbReference type="GO" id="GO:0016987">
    <property type="term" value="F:sigma factor activity"/>
    <property type="evidence" value="ECO:0007669"/>
    <property type="project" value="UniProtKB-KW"/>
</dbReference>
<evidence type="ECO:0000256" key="3">
    <source>
        <dbReference type="ARBA" id="ARBA00023082"/>
    </source>
</evidence>
<keyword evidence="3" id="KW-0731">Sigma factor</keyword>
<dbReference type="Pfam" id="PF08281">
    <property type="entry name" value="Sigma70_r4_2"/>
    <property type="match status" value="1"/>
</dbReference>
<evidence type="ECO:0000256" key="1">
    <source>
        <dbReference type="ARBA" id="ARBA00010641"/>
    </source>
</evidence>
<dbReference type="FunFam" id="1.10.1740.10:FF:000009">
    <property type="entry name" value="RNA polymerase sigma factor"/>
    <property type="match status" value="1"/>
</dbReference>
<dbReference type="KEGG" id="maer:DAI18_08615"/>
<feature type="domain" description="RNA polymerase sigma-70 region 2" evidence="5">
    <location>
        <begin position="15"/>
        <end position="80"/>
    </location>
</feature>
<dbReference type="InterPro" id="IPR007627">
    <property type="entry name" value="RNA_pol_sigma70_r2"/>
</dbReference>
<dbReference type="EMBL" id="CP028519">
    <property type="protein sequence ID" value="AVY96028.1"/>
    <property type="molecule type" value="Genomic_DNA"/>
</dbReference>
<evidence type="ECO:0000256" key="2">
    <source>
        <dbReference type="ARBA" id="ARBA00023015"/>
    </source>
</evidence>
<dbReference type="NCBIfam" id="TIGR02937">
    <property type="entry name" value="sigma70-ECF"/>
    <property type="match status" value="1"/>
</dbReference>
<dbReference type="InterPro" id="IPR039425">
    <property type="entry name" value="RNA_pol_sigma-70-like"/>
</dbReference>
<feature type="domain" description="RNA polymerase sigma factor 70 region 4 type 2" evidence="6">
    <location>
        <begin position="111"/>
        <end position="163"/>
    </location>
</feature>
<protein>
    <submittedName>
        <fullName evidence="7">RNA polymerase subunit sigma</fullName>
    </submittedName>
</protein>
<dbReference type="InterPro" id="IPR013325">
    <property type="entry name" value="RNA_pol_sigma_r2"/>
</dbReference>
<organism evidence="7 8">
    <name type="scientific">Microvirgula aerodenitrificans</name>
    <dbReference type="NCBI Taxonomy" id="57480"/>
    <lineage>
        <taxon>Bacteria</taxon>
        <taxon>Pseudomonadati</taxon>
        <taxon>Pseudomonadota</taxon>
        <taxon>Betaproteobacteria</taxon>
        <taxon>Neisseriales</taxon>
        <taxon>Aquaspirillaceae</taxon>
        <taxon>Microvirgula</taxon>
    </lineage>
</organism>
<dbReference type="InterPro" id="IPR036388">
    <property type="entry name" value="WH-like_DNA-bd_sf"/>
</dbReference>
<gene>
    <name evidence="7" type="ORF">DAI18_08615</name>
</gene>
<evidence type="ECO:0000313" key="8">
    <source>
        <dbReference type="Proteomes" id="UP000244173"/>
    </source>
</evidence>
<dbReference type="PANTHER" id="PTHR43133:SF63">
    <property type="entry name" value="RNA POLYMERASE SIGMA FACTOR FECI-RELATED"/>
    <property type="match status" value="1"/>
</dbReference>
<dbReference type="SUPFAM" id="SSF88659">
    <property type="entry name" value="Sigma3 and sigma4 domains of RNA polymerase sigma factors"/>
    <property type="match status" value="1"/>
</dbReference>
<dbReference type="Proteomes" id="UP000244173">
    <property type="component" value="Chromosome"/>
</dbReference>
<dbReference type="Gene3D" id="1.10.1740.10">
    <property type="match status" value="1"/>
</dbReference>
<dbReference type="STRING" id="1122240.GCA_000620105_03483"/>
<name>A0A2S0PF69_9NEIS</name>
<evidence type="ECO:0000256" key="4">
    <source>
        <dbReference type="ARBA" id="ARBA00023163"/>
    </source>
</evidence>
<dbReference type="CDD" id="cd06171">
    <property type="entry name" value="Sigma70_r4"/>
    <property type="match status" value="1"/>
</dbReference>
<comment type="similarity">
    <text evidence="1">Belongs to the sigma-70 factor family. ECF subfamily.</text>
</comment>
<dbReference type="InterPro" id="IPR014284">
    <property type="entry name" value="RNA_pol_sigma-70_dom"/>
</dbReference>
<dbReference type="NCBIfam" id="NF007232">
    <property type="entry name" value="PRK09651.1"/>
    <property type="match status" value="1"/>
</dbReference>
<reference evidence="7 8" key="1">
    <citation type="submission" date="2018-04" db="EMBL/GenBank/DDBJ databases">
        <title>Denitrifier Microvirgula.</title>
        <authorList>
            <person name="Anderson E."/>
            <person name="Jang J."/>
            <person name="Ishii S."/>
        </authorList>
    </citation>
    <scope>NUCLEOTIDE SEQUENCE [LARGE SCALE GENOMIC DNA]</scope>
    <source>
        <strain evidence="7 8">BE2.4</strain>
    </source>
</reference>
<keyword evidence="8" id="KW-1185">Reference proteome</keyword>
<evidence type="ECO:0000313" key="7">
    <source>
        <dbReference type="EMBL" id="AVY96028.1"/>
    </source>
</evidence>
<dbReference type="NCBIfam" id="NF009180">
    <property type="entry name" value="PRK12528.1"/>
    <property type="match status" value="1"/>
</dbReference>